<evidence type="ECO:0000259" key="5">
    <source>
        <dbReference type="PROSITE" id="PS50235"/>
    </source>
</evidence>
<evidence type="ECO:0000313" key="7">
    <source>
        <dbReference type="Proteomes" id="UP001172457"/>
    </source>
</evidence>
<dbReference type="InterPro" id="IPR001394">
    <property type="entry name" value="Peptidase_C19_UCH"/>
</dbReference>
<feature type="region of interest" description="Disordered" evidence="4">
    <location>
        <begin position="267"/>
        <end position="286"/>
    </location>
</feature>
<feature type="region of interest" description="Disordered" evidence="4">
    <location>
        <begin position="1"/>
        <end position="41"/>
    </location>
</feature>
<dbReference type="Pfam" id="PF04781">
    <property type="entry name" value="DUF627"/>
    <property type="match status" value="1"/>
</dbReference>
<evidence type="ECO:0000256" key="4">
    <source>
        <dbReference type="SAM" id="MobiDB-lite"/>
    </source>
</evidence>
<dbReference type="InterPro" id="IPR028889">
    <property type="entry name" value="USP"/>
</dbReference>
<proteinExistence type="predicted"/>
<dbReference type="SUPFAM" id="SSF54001">
    <property type="entry name" value="Cysteine proteinases"/>
    <property type="match status" value="1"/>
</dbReference>
<dbReference type="PANTHER" id="PTHR22975:SF9">
    <property type="entry name" value="ECHINUS SPLICE FORM 3"/>
    <property type="match status" value="1"/>
</dbReference>
<accession>A0AA38WU56</accession>
<feature type="region of interest" description="Disordered" evidence="4">
    <location>
        <begin position="303"/>
        <end position="341"/>
    </location>
</feature>
<reference evidence="6" key="1">
    <citation type="submission" date="2023-03" db="EMBL/GenBank/DDBJ databases">
        <title>Chromosome-scale reference genome and RAD-based genetic map of yellow starthistle (Centaurea solstitialis) reveal putative structural variation and QTLs associated with invader traits.</title>
        <authorList>
            <person name="Reatini B."/>
            <person name="Cang F.A."/>
            <person name="Jiang Q."/>
            <person name="Mckibben M.T.W."/>
            <person name="Barker M.S."/>
            <person name="Rieseberg L.H."/>
            <person name="Dlugosch K.M."/>
        </authorList>
    </citation>
    <scope>NUCLEOTIDE SEQUENCE</scope>
    <source>
        <strain evidence="6">CAN-66</strain>
        <tissue evidence="6">Leaf</tissue>
    </source>
</reference>
<comment type="caution">
    <text evidence="6">The sequence shown here is derived from an EMBL/GenBank/DDBJ whole genome shotgun (WGS) entry which is preliminary data.</text>
</comment>
<dbReference type="Gene3D" id="1.25.40.10">
    <property type="entry name" value="Tetratricopeptide repeat domain"/>
    <property type="match status" value="1"/>
</dbReference>
<evidence type="ECO:0000313" key="6">
    <source>
        <dbReference type="EMBL" id="KAJ9568190.1"/>
    </source>
</evidence>
<dbReference type="GO" id="GO:0016579">
    <property type="term" value="P:protein deubiquitination"/>
    <property type="evidence" value="ECO:0007669"/>
    <property type="project" value="InterPro"/>
</dbReference>
<dbReference type="PROSITE" id="PS50235">
    <property type="entry name" value="USP_3"/>
    <property type="match status" value="1"/>
</dbReference>
<feature type="compositionally biased region" description="Polar residues" evidence="4">
    <location>
        <begin position="1199"/>
        <end position="1213"/>
    </location>
</feature>
<feature type="region of interest" description="Disordered" evidence="4">
    <location>
        <begin position="972"/>
        <end position="996"/>
    </location>
</feature>
<dbReference type="EMBL" id="JARYMX010000001">
    <property type="protein sequence ID" value="KAJ9568190.1"/>
    <property type="molecule type" value="Genomic_DNA"/>
</dbReference>
<dbReference type="Proteomes" id="UP001172457">
    <property type="component" value="Chromosome 1"/>
</dbReference>
<feature type="domain" description="USP" evidence="5">
    <location>
        <begin position="1292"/>
        <end position="1475"/>
    </location>
</feature>
<evidence type="ECO:0000256" key="1">
    <source>
        <dbReference type="ARBA" id="ARBA00022786"/>
    </source>
</evidence>
<dbReference type="InterPro" id="IPR011990">
    <property type="entry name" value="TPR-like_helical_dom_sf"/>
</dbReference>
<dbReference type="Pfam" id="PF00443">
    <property type="entry name" value="UCH"/>
    <property type="match status" value="1"/>
</dbReference>
<keyword evidence="2" id="KW-0378">Hydrolase</keyword>
<dbReference type="InterPro" id="IPR038765">
    <property type="entry name" value="Papain-like_cys_pep_sf"/>
</dbReference>
<evidence type="ECO:0000256" key="3">
    <source>
        <dbReference type="SAM" id="Coils"/>
    </source>
</evidence>
<dbReference type="InterPro" id="IPR052398">
    <property type="entry name" value="Ubiquitin_hydrolase_53/54"/>
</dbReference>
<dbReference type="Pfam" id="PF04780">
    <property type="entry name" value="DUF629"/>
    <property type="match status" value="1"/>
</dbReference>
<keyword evidence="7" id="KW-1185">Reference proteome</keyword>
<evidence type="ECO:0000256" key="2">
    <source>
        <dbReference type="ARBA" id="ARBA00022801"/>
    </source>
</evidence>
<dbReference type="InterPro" id="IPR006866">
    <property type="entry name" value="DUF627_N"/>
</dbReference>
<feature type="region of interest" description="Disordered" evidence="4">
    <location>
        <begin position="1156"/>
        <end position="1214"/>
    </location>
</feature>
<feature type="compositionally biased region" description="Basic residues" evidence="4">
    <location>
        <begin position="1165"/>
        <end position="1174"/>
    </location>
</feature>
<name>A0AA38WU56_9ASTR</name>
<keyword evidence="3" id="KW-0175">Coiled coil</keyword>
<sequence length="1475" mass="165528">MGRKKRNLATRSKPVNPPPPSSPSLAVANDHGDGGDVSSLTTDHNLGLVQEVVVESNLESEVSLAIESDGYSAVKVECEKALNALRRGNHKKALRLMKEMCVKHDNTAYLALVHRVQGTVCVKVASIIDDPNAKQRHVRNAIESAKKAVVLSPNSVEFAHFYANLLYEAANDGRDYEESVHECERALAIKNPIDPGKESLQDESQQKISAPDGRIAHVQNELRALLQKANLGSISSWMKNLGNGEDKFRIIPIRRVPEDPMDIRVVQARRPNDIKKASKTDEERKKEIEVKVAAARLLQQKLESSLSQTDGDKSSEPSPGPAHRTSERKKSGKVRKNASASERKDGVLPYWKSMGMDLKKGLFKIRIPDIKAHFRSLKDGLAYDVISEALSFGMGNNGWRFWMCCRCSEKFGDPELHRQHIVREHMDSLLPKLQSTLPANVDNEWTEMLLTFPWKPLDVNAAVRMIELQSNSLVTNFVDRPYTNNQELANDRFGDSYCSDDAWDLSFGQKGHKDSCNGIIAGSRKHAKTPDCVPMECNQSEGYKGYVNPDSWPSSNDIERTKVLEKIKALFQLLIKHKCLAASHLNKVIQFAVEELHPQLLNCGVENSPICICFLGAQELRKVLIFLQELSHSCGVGRYSEKSNTMEELNNVIQVTEMAEKVVIDEDGSSLLLDEHSLPCKLSATTDQDNPASPAIAVANVGPGNRLAHDDDSLLSWIFSGPTSREHLTIWTRTREEKMHQGMELLEMLGKEFCHLRSLCDRKLEHLNYGEALQLVEDLCLEEGKRREHATEFVRQSYESVLRKRREELTEHDRELTCVNQFELEALTNVLKEAESLNVNQFGFEETYGGVNSHICDLEAGEDDWRMNDYLHQLDSCIEVTIQKQKEQVSIELSKIDARIMRNVSGMQHLEAKLGPLCAHDFGLIVVPLVKSYLRAHIENLAEKDATEKSDAAREAFLAELALDSKKGTGDISKNLNDKLKDKRKNKEYRKTKDSKAISTGELHVLPHENAEKASSTVLVIDEQPNESIAEVDVAFHQQEDEARRRKIELEAEERKLEETLEYQRRIENEAKQKHLAEQHKNSLKVIPMSMIPAEISDIYMKHNHVDDERKPSRLEPVKQINGLLGSPEDSSSKAKDGVLERTGIDGLLDGGTVEDGALLSERRTGRRGRRQKNTTKVIDGRQQPVSSARETTEFGQVAYSNSLQGDRNTSGDNETKIVGLLQAEDDDEKRFQADLSKAVRQSLDAFHSHKKYPSVSGSMMPEDMLVEGEDSCVSSIEVAPNNVNGSDVYGTGLKNEVGEYNCFLNVIIQSLWHLRRFREEFLSMSTSAHLHVGDPCVTCALYDIFNALNMASTDTRVQAVAPTSLRIALSNLYPDSNFFQEAQMNDASEVLGVIFDCLHQSFTSGYGVSDIEPVESNALGSWECQNKACTAHSLFGMDIFERMNCYNCGLETRRLKYTSFFHQINANALRTMKA</sequence>
<dbReference type="GO" id="GO:0004843">
    <property type="term" value="F:cysteine-type deubiquitinase activity"/>
    <property type="evidence" value="ECO:0007669"/>
    <property type="project" value="InterPro"/>
</dbReference>
<dbReference type="Gene3D" id="3.90.70.10">
    <property type="entry name" value="Cysteine proteinases"/>
    <property type="match status" value="1"/>
</dbReference>
<feature type="compositionally biased region" description="Basic and acidic residues" evidence="4">
    <location>
        <begin position="270"/>
        <end position="286"/>
    </location>
</feature>
<protein>
    <recommendedName>
        <fullName evidence="5">USP domain-containing protein</fullName>
    </recommendedName>
</protein>
<feature type="coiled-coil region" evidence="3">
    <location>
        <begin position="1036"/>
        <end position="1070"/>
    </location>
</feature>
<gene>
    <name evidence="6" type="ORF">OSB04_004156</name>
</gene>
<keyword evidence="1" id="KW-0833">Ubl conjugation pathway</keyword>
<dbReference type="PANTHER" id="PTHR22975">
    <property type="entry name" value="UBIQUITIN SPECIFIC PROTEINASE"/>
    <property type="match status" value="1"/>
</dbReference>
<dbReference type="InterPro" id="IPR006865">
    <property type="entry name" value="DUF629"/>
</dbReference>
<organism evidence="6 7">
    <name type="scientific">Centaurea solstitialis</name>
    <name type="common">yellow star-thistle</name>
    <dbReference type="NCBI Taxonomy" id="347529"/>
    <lineage>
        <taxon>Eukaryota</taxon>
        <taxon>Viridiplantae</taxon>
        <taxon>Streptophyta</taxon>
        <taxon>Embryophyta</taxon>
        <taxon>Tracheophyta</taxon>
        <taxon>Spermatophyta</taxon>
        <taxon>Magnoliopsida</taxon>
        <taxon>eudicotyledons</taxon>
        <taxon>Gunneridae</taxon>
        <taxon>Pentapetalae</taxon>
        <taxon>asterids</taxon>
        <taxon>campanulids</taxon>
        <taxon>Asterales</taxon>
        <taxon>Asteraceae</taxon>
        <taxon>Carduoideae</taxon>
        <taxon>Cardueae</taxon>
        <taxon>Centaureinae</taxon>
        <taxon>Centaurea</taxon>
    </lineage>
</organism>